<dbReference type="VEuPathDB" id="FungiDB:I303_00992"/>
<dbReference type="Gene3D" id="2.170.270.10">
    <property type="entry name" value="SET domain"/>
    <property type="match status" value="1"/>
</dbReference>
<reference evidence="2" key="1">
    <citation type="submission" date="2013-07" db="EMBL/GenBank/DDBJ databases">
        <title>The Genome Sequence of Cryptococcus dejecticola CBS10117.</title>
        <authorList>
            <consortium name="The Broad Institute Genome Sequencing Platform"/>
            <person name="Cuomo C."/>
            <person name="Litvintseva A."/>
            <person name="Chen Y."/>
            <person name="Heitman J."/>
            <person name="Sun S."/>
            <person name="Springer D."/>
            <person name="Dromer F."/>
            <person name="Young S.K."/>
            <person name="Zeng Q."/>
            <person name="Gargeya S."/>
            <person name="Fitzgerald M."/>
            <person name="Abouelleil A."/>
            <person name="Alvarado L."/>
            <person name="Berlin A.M."/>
            <person name="Chapman S.B."/>
            <person name="Dewar J."/>
            <person name="Goldberg J."/>
            <person name="Griggs A."/>
            <person name="Gujja S."/>
            <person name="Hansen M."/>
            <person name="Howarth C."/>
            <person name="Imamovic A."/>
            <person name="Larimer J."/>
            <person name="McCowan C."/>
            <person name="Murphy C."/>
            <person name="Pearson M."/>
            <person name="Priest M."/>
            <person name="Roberts A."/>
            <person name="Saif S."/>
            <person name="Shea T."/>
            <person name="Sykes S."/>
            <person name="Wortman J."/>
            <person name="Nusbaum C."/>
            <person name="Birren B."/>
        </authorList>
    </citation>
    <scope>NUCLEOTIDE SEQUENCE [LARGE SCALE GENOMIC DNA]</scope>
    <source>
        <strain evidence="2">CBS 10117</strain>
    </source>
</reference>
<feature type="compositionally biased region" description="Acidic residues" evidence="1">
    <location>
        <begin position="320"/>
        <end position="333"/>
    </location>
</feature>
<evidence type="ECO:0000313" key="4">
    <source>
        <dbReference type="Proteomes" id="UP000078595"/>
    </source>
</evidence>
<dbReference type="OrthoDB" id="2566386at2759"/>
<feature type="compositionally biased region" description="Polar residues" evidence="1">
    <location>
        <begin position="21"/>
        <end position="32"/>
    </location>
</feature>
<feature type="region of interest" description="Disordered" evidence="1">
    <location>
        <begin position="306"/>
        <end position="359"/>
    </location>
</feature>
<dbReference type="GeneID" id="28964691"/>
<protein>
    <recommendedName>
        <fullName evidence="5">SET domain-containing protein</fullName>
    </recommendedName>
</protein>
<proteinExistence type="predicted"/>
<dbReference type="EMBL" id="KI894027">
    <property type="protein sequence ID" value="OBR89169.1"/>
    <property type="molecule type" value="Genomic_DNA"/>
</dbReference>
<dbReference type="EMBL" id="CP144530">
    <property type="protein sequence ID" value="WWC58446.1"/>
    <property type="molecule type" value="Genomic_DNA"/>
</dbReference>
<evidence type="ECO:0000313" key="3">
    <source>
        <dbReference type="EMBL" id="WWC58446.1"/>
    </source>
</evidence>
<keyword evidence="4" id="KW-1185">Reference proteome</keyword>
<accession>A0A1A6AGH1</accession>
<name>A0A1A6AGH1_9TREE</name>
<dbReference type="AlphaFoldDB" id="A0A1A6AGH1"/>
<dbReference type="KEGG" id="kdj:28964691"/>
<evidence type="ECO:0008006" key="5">
    <source>
        <dbReference type="Google" id="ProtNLM"/>
    </source>
</evidence>
<evidence type="ECO:0000313" key="2">
    <source>
        <dbReference type="EMBL" id="OBR89169.1"/>
    </source>
</evidence>
<dbReference type="STRING" id="1296121.A0A1A6AGH1"/>
<reference evidence="3" key="2">
    <citation type="submission" date="2013-07" db="EMBL/GenBank/DDBJ databases">
        <authorList>
            <consortium name="The Broad Institute Genome Sequencing Platform"/>
            <person name="Cuomo C."/>
            <person name="Litvintseva A."/>
            <person name="Chen Y."/>
            <person name="Heitman J."/>
            <person name="Sun S."/>
            <person name="Springer D."/>
            <person name="Dromer F."/>
            <person name="Young S.K."/>
            <person name="Zeng Q."/>
            <person name="Gargeya S."/>
            <person name="Fitzgerald M."/>
            <person name="Abouelleil A."/>
            <person name="Alvarado L."/>
            <person name="Berlin A.M."/>
            <person name="Chapman S.B."/>
            <person name="Dewar J."/>
            <person name="Goldberg J."/>
            <person name="Griggs A."/>
            <person name="Gujja S."/>
            <person name="Hansen M."/>
            <person name="Howarth C."/>
            <person name="Imamovic A."/>
            <person name="Larimer J."/>
            <person name="McCowan C."/>
            <person name="Murphy C."/>
            <person name="Pearson M."/>
            <person name="Priest M."/>
            <person name="Roberts A."/>
            <person name="Saif S."/>
            <person name="Shea T."/>
            <person name="Sykes S."/>
            <person name="Wortman J."/>
            <person name="Nusbaum C."/>
            <person name="Birren B."/>
        </authorList>
    </citation>
    <scope>NUCLEOTIDE SEQUENCE</scope>
    <source>
        <strain evidence="3">CBS 10117</strain>
    </source>
</reference>
<reference evidence="3" key="3">
    <citation type="submission" date="2024-02" db="EMBL/GenBank/DDBJ databases">
        <title>Comparative genomics of Cryptococcus and Kwoniella reveals pathogenesis evolution and contrasting modes of karyotype evolution via chromosome fusion or intercentromeric recombination.</title>
        <authorList>
            <person name="Coelho M.A."/>
            <person name="David-Palma M."/>
            <person name="Shea T."/>
            <person name="Bowers K."/>
            <person name="McGinley-Smith S."/>
            <person name="Mohammad A.W."/>
            <person name="Gnirke A."/>
            <person name="Yurkov A.M."/>
            <person name="Nowrousian M."/>
            <person name="Sun S."/>
            <person name="Cuomo C.A."/>
            <person name="Heitman J."/>
        </authorList>
    </citation>
    <scope>NUCLEOTIDE SEQUENCE</scope>
    <source>
        <strain evidence="3">CBS 10117</strain>
    </source>
</reference>
<dbReference type="InterPro" id="IPR046341">
    <property type="entry name" value="SET_dom_sf"/>
</dbReference>
<gene>
    <name evidence="2" type="ORF">I303_00992</name>
    <name evidence="3" type="ORF">I303_100987</name>
</gene>
<sequence>MVRPPKKNSPKPFYTYGGTKTPDSSKAASQKGSLPKIAPKLKPVNPDEHAIRVLHQLCAFEQMFHDLIAVRDGVHRAPMRASLDLEMSYDGFLKRYHSDIRQGIKHSPSSLQKYFHTLTTHQVKQKDNIVPRKWLDLIETSFSVFASRPTVKLGINNGFDSAQIGLFADSNRSGGTCVGTGGIEGIRFVVFAFPESVHSVGEAGFEEGLTFEHNVEGKDITLIGLGPARTINRSCYPNVYWYFKKSHLNHLSGSSVDGIGYSAFPIRQVAGVSIRPGDELTAFYSEHFAEYLCDCRYPMYHQRGVKSAESKEENSTFSSSDEDDQDSSEESTDSEVAPSPKAQNIGKRKETSTVAWRAR</sequence>
<feature type="region of interest" description="Disordered" evidence="1">
    <location>
        <begin position="1"/>
        <end position="41"/>
    </location>
</feature>
<dbReference type="Proteomes" id="UP000078595">
    <property type="component" value="Chromosome 1"/>
</dbReference>
<dbReference type="RefSeq" id="XP_018267011.1">
    <property type="nucleotide sequence ID" value="XM_018404357.1"/>
</dbReference>
<evidence type="ECO:0000256" key="1">
    <source>
        <dbReference type="SAM" id="MobiDB-lite"/>
    </source>
</evidence>
<organism evidence="2">
    <name type="scientific">Kwoniella dejecticola CBS 10117</name>
    <dbReference type="NCBI Taxonomy" id="1296121"/>
    <lineage>
        <taxon>Eukaryota</taxon>
        <taxon>Fungi</taxon>
        <taxon>Dikarya</taxon>
        <taxon>Basidiomycota</taxon>
        <taxon>Agaricomycotina</taxon>
        <taxon>Tremellomycetes</taxon>
        <taxon>Tremellales</taxon>
        <taxon>Cryptococcaceae</taxon>
        <taxon>Kwoniella</taxon>
    </lineage>
</organism>
<dbReference type="SUPFAM" id="SSF82199">
    <property type="entry name" value="SET domain"/>
    <property type="match status" value="1"/>
</dbReference>